<sequence length="60" mass="6789">MEIPFCEDGKQPNLKGLVNLKVVIALEGYKTLWTASGIQVPSNTFDTHYQVCTSKKYLNR</sequence>
<evidence type="ECO:0000313" key="2">
    <source>
        <dbReference type="Proteomes" id="UP001236507"/>
    </source>
</evidence>
<name>A0ABT6YGU0_9BACT</name>
<evidence type="ECO:0000313" key="1">
    <source>
        <dbReference type="EMBL" id="MDI9862647.1"/>
    </source>
</evidence>
<proteinExistence type="predicted"/>
<dbReference type="EMBL" id="JASHIF010000036">
    <property type="protein sequence ID" value="MDI9862647.1"/>
    <property type="molecule type" value="Genomic_DNA"/>
</dbReference>
<dbReference type="RefSeq" id="WP_283346872.1">
    <property type="nucleotide sequence ID" value="NZ_JASHIF010000036.1"/>
</dbReference>
<gene>
    <name evidence="1" type="ORF">QM524_25710</name>
</gene>
<accession>A0ABT6YGU0</accession>
<protein>
    <submittedName>
        <fullName evidence="1">Uncharacterized protein</fullName>
    </submittedName>
</protein>
<dbReference type="Proteomes" id="UP001236507">
    <property type="component" value="Unassembled WGS sequence"/>
</dbReference>
<reference evidence="1 2" key="1">
    <citation type="submission" date="2023-05" db="EMBL/GenBank/DDBJ databases">
        <title>Novel species of genus Flectobacillus isolated from stream in China.</title>
        <authorList>
            <person name="Lu H."/>
        </authorList>
    </citation>
    <scope>NUCLEOTIDE SEQUENCE [LARGE SCALE GENOMIC DNA]</scope>
    <source>
        <strain evidence="1 2">KCTC 42575</strain>
    </source>
</reference>
<comment type="caution">
    <text evidence="1">The sequence shown here is derived from an EMBL/GenBank/DDBJ whole genome shotgun (WGS) entry which is preliminary data.</text>
</comment>
<organism evidence="1 2">
    <name type="scientific">Flectobacillus roseus</name>
    <dbReference type="NCBI Taxonomy" id="502259"/>
    <lineage>
        <taxon>Bacteria</taxon>
        <taxon>Pseudomonadati</taxon>
        <taxon>Bacteroidota</taxon>
        <taxon>Cytophagia</taxon>
        <taxon>Cytophagales</taxon>
        <taxon>Flectobacillaceae</taxon>
        <taxon>Flectobacillus</taxon>
    </lineage>
</organism>
<keyword evidence="2" id="KW-1185">Reference proteome</keyword>